<evidence type="ECO:0000313" key="3">
    <source>
        <dbReference type="Proteomes" id="UP000673375"/>
    </source>
</evidence>
<sequence>MGLVQDFSLSAIEEYFNKHGQSIAMSFYNASAKNVGTEIGSALHIGGTVSKNLGKTMPLIGAVIDFGTQVYDGENLIDATNKTVLHAVSGVIVGAAVTAVLPATASIVAVIGAGVVVGFVVNTLIDGIYDNKDKIPGMIGNGLKSVSNWVGSVFR</sequence>
<keyword evidence="1" id="KW-0812">Transmembrane</keyword>
<accession>A0ABS4CHZ4</accession>
<reference evidence="2 3" key="1">
    <citation type="submission" date="2020-12" db="EMBL/GenBank/DDBJ databases">
        <title>Vagococcus allomyrinae sp. nov. and Enterococcus lavae sp. nov., isolated from the larvae of Allomyrina dichotoma.</title>
        <authorList>
            <person name="Lee S.D."/>
        </authorList>
    </citation>
    <scope>NUCLEOTIDE SEQUENCE [LARGE SCALE GENOMIC DNA]</scope>
    <source>
        <strain evidence="2 3">BWM-S5</strain>
    </source>
</reference>
<name>A0ABS4CHZ4_9ENTE</name>
<evidence type="ECO:0000256" key="1">
    <source>
        <dbReference type="SAM" id="Phobius"/>
    </source>
</evidence>
<feature type="transmembrane region" description="Helical" evidence="1">
    <location>
        <begin position="107"/>
        <end position="129"/>
    </location>
</feature>
<dbReference type="EMBL" id="JAEDXU010000003">
    <property type="protein sequence ID" value="MBP1046055.1"/>
    <property type="molecule type" value="Genomic_DNA"/>
</dbReference>
<organism evidence="2 3">
    <name type="scientific">Enterococcus larvae</name>
    <dbReference type="NCBI Taxonomy" id="2794352"/>
    <lineage>
        <taxon>Bacteria</taxon>
        <taxon>Bacillati</taxon>
        <taxon>Bacillota</taxon>
        <taxon>Bacilli</taxon>
        <taxon>Lactobacillales</taxon>
        <taxon>Enterococcaceae</taxon>
        <taxon>Enterococcus</taxon>
    </lineage>
</organism>
<evidence type="ECO:0000313" key="2">
    <source>
        <dbReference type="EMBL" id="MBP1046055.1"/>
    </source>
</evidence>
<feature type="transmembrane region" description="Helical" evidence="1">
    <location>
        <begin position="84"/>
        <end position="101"/>
    </location>
</feature>
<proteinExistence type="predicted"/>
<keyword evidence="1" id="KW-0472">Membrane</keyword>
<dbReference type="RefSeq" id="WP_209556881.1">
    <property type="nucleotide sequence ID" value="NZ_JAEDXU010000003.1"/>
</dbReference>
<dbReference type="Proteomes" id="UP000673375">
    <property type="component" value="Unassembled WGS sequence"/>
</dbReference>
<keyword evidence="1" id="KW-1133">Transmembrane helix</keyword>
<comment type="caution">
    <text evidence="2">The sequence shown here is derived from an EMBL/GenBank/DDBJ whole genome shotgun (WGS) entry which is preliminary data.</text>
</comment>
<gene>
    <name evidence="2" type="ORF">I6N96_07150</name>
</gene>
<protein>
    <submittedName>
        <fullName evidence="2">Uncharacterized protein</fullName>
    </submittedName>
</protein>
<keyword evidence="3" id="KW-1185">Reference proteome</keyword>